<proteinExistence type="inferred from homology"/>
<keyword evidence="5" id="KW-1185">Reference proteome</keyword>
<dbReference type="GO" id="GO:0000166">
    <property type="term" value="F:nucleotide binding"/>
    <property type="evidence" value="ECO:0007669"/>
    <property type="project" value="UniProtKB-KW"/>
</dbReference>
<dbReference type="STRING" id="1121001.SAMN02745857_03254"/>
<organism evidence="4 5">
    <name type="scientific">Andreprevotia lacus DSM 23236</name>
    <dbReference type="NCBI Taxonomy" id="1121001"/>
    <lineage>
        <taxon>Bacteria</taxon>
        <taxon>Pseudomonadati</taxon>
        <taxon>Pseudomonadota</taxon>
        <taxon>Betaproteobacteria</taxon>
        <taxon>Neisseriales</taxon>
        <taxon>Chitinibacteraceae</taxon>
        <taxon>Andreprevotia</taxon>
    </lineage>
</organism>
<keyword evidence="1" id="KW-0547">Nucleotide-binding</keyword>
<gene>
    <name evidence="4" type="ORF">SAMN02745857_03254</name>
</gene>
<dbReference type="Proteomes" id="UP000192761">
    <property type="component" value="Unassembled WGS sequence"/>
</dbReference>
<dbReference type="SUPFAM" id="SSF54285">
    <property type="entry name" value="MoaD/ThiS"/>
    <property type="match status" value="1"/>
</dbReference>
<dbReference type="InterPro" id="IPR003749">
    <property type="entry name" value="ThiS/MoaD-like"/>
</dbReference>
<dbReference type="PANTHER" id="PTHR33359">
    <property type="entry name" value="MOLYBDOPTERIN SYNTHASE SULFUR CARRIER SUBUNIT"/>
    <property type="match status" value="1"/>
</dbReference>
<sequence length="90" mass="9578">MNAAGMQIHLLYFARLRDALACDAETITLPGSNHDVATLLAHLRQRGGIWASELSGDKPFRVAVDQHMATPATRIPDGAEVAVFPPVTGG</sequence>
<dbReference type="EMBL" id="FWXD01000022">
    <property type="protein sequence ID" value="SMC28435.1"/>
    <property type="molecule type" value="Genomic_DNA"/>
</dbReference>
<evidence type="ECO:0000256" key="2">
    <source>
        <dbReference type="ARBA" id="ARBA00024200"/>
    </source>
</evidence>
<dbReference type="InterPro" id="IPR016155">
    <property type="entry name" value="Mopterin_synth/thiamin_S_b"/>
</dbReference>
<comment type="similarity">
    <text evidence="2">Belongs to the MoaD family.</text>
</comment>
<evidence type="ECO:0000313" key="5">
    <source>
        <dbReference type="Proteomes" id="UP000192761"/>
    </source>
</evidence>
<dbReference type="InterPro" id="IPR012675">
    <property type="entry name" value="Beta-grasp_dom_sf"/>
</dbReference>
<dbReference type="RefSeq" id="WP_245804362.1">
    <property type="nucleotide sequence ID" value="NZ_FWXD01000022.1"/>
</dbReference>
<evidence type="ECO:0000256" key="3">
    <source>
        <dbReference type="ARBA" id="ARBA00024247"/>
    </source>
</evidence>
<protein>
    <recommendedName>
        <fullName evidence="3">Molybdopterin synthase sulfur carrier subunit</fullName>
    </recommendedName>
</protein>
<dbReference type="PANTHER" id="PTHR33359:SF1">
    <property type="entry name" value="MOLYBDOPTERIN SYNTHASE SULFUR CARRIER SUBUNIT"/>
    <property type="match status" value="1"/>
</dbReference>
<dbReference type="CDD" id="cd00754">
    <property type="entry name" value="Ubl_MoaD"/>
    <property type="match status" value="1"/>
</dbReference>
<evidence type="ECO:0000256" key="1">
    <source>
        <dbReference type="ARBA" id="ARBA00022741"/>
    </source>
</evidence>
<dbReference type="Gene3D" id="3.10.20.30">
    <property type="match status" value="1"/>
</dbReference>
<reference evidence="4 5" key="1">
    <citation type="submission" date="2017-04" db="EMBL/GenBank/DDBJ databases">
        <authorList>
            <person name="Afonso C.L."/>
            <person name="Miller P.J."/>
            <person name="Scott M.A."/>
            <person name="Spackman E."/>
            <person name="Goraichik I."/>
            <person name="Dimitrov K.M."/>
            <person name="Suarez D.L."/>
            <person name="Swayne D.E."/>
        </authorList>
    </citation>
    <scope>NUCLEOTIDE SEQUENCE [LARGE SCALE GENOMIC DNA]</scope>
    <source>
        <strain evidence="4 5">DSM 23236</strain>
    </source>
</reference>
<dbReference type="GO" id="GO:1990133">
    <property type="term" value="C:molybdopterin adenylyltransferase complex"/>
    <property type="evidence" value="ECO:0007669"/>
    <property type="project" value="TreeGrafter"/>
</dbReference>
<dbReference type="GO" id="GO:0006777">
    <property type="term" value="P:Mo-molybdopterin cofactor biosynthetic process"/>
    <property type="evidence" value="ECO:0007669"/>
    <property type="project" value="InterPro"/>
</dbReference>
<name>A0A1W1XX45_9NEIS</name>
<evidence type="ECO:0000313" key="4">
    <source>
        <dbReference type="EMBL" id="SMC28435.1"/>
    </source>
</evidence>
<dbReference type="Pfam" id="PF02597">
    <property type="entry name" value="ThiS"/>
    <property type="match status" value="1"/>
</dbReference>
<dbReference type="InterPro" id="IPR044672">
    <property type="entry name" value="MOCS2A"/>
</dbReference>
<dbReference type="AlphaFoldDB" id="A0A1W1XX45"/>
<accession>A0A1W1XX45</accession>